<dbReference type="GO" id="GO:0004467">
    <property type="term" value="F:long-chain fatty acid-CoA ligase activity"/>
    <property type="evidence" value="ECO:0007669"/>
    <property type="project" value="UniProtKB-EC"/>
</dbReference>
<dbReference type="OrthoDB" id="3633556at2759"/>
<evidence type="ECO:0000256" key="4">
    <source>
        <dbReference type="ARBA" id="ARBA00026121"/>
    </source>
</evidence>
<gene>
    <name evidence="8" type="primary">LOC108666361</name>
</gene>
<dbReference type="Pfam" id="PF00501">
    <property type="entry name" value="AMP-binding"/>
    <property type="match status" value="1"/>
</dbReference>
<dbReference type="PANTHER" id="PTHR43272:SF32">
    <property type="entry name" value="AMP-DEPENDENT SYNTHETASE_LIGASE DOMAIN-CONTAINING PROTEIN"/>
    <property type="match status" value="1"/>
</dbReference>
<organism evidence="7 8">
    <name type="scientific">Hyalella azteca</name>
    <name type="common">Amphipod</name>
    <dbReference type="NCBI Taxonomy" id="294128"/>
    <lineage>
        <taxon>Eukaryota</taxon>
        <taxon>Metazoa</taxon>
        <taxon>Ecdysozoa</taxon>
        <taxon>Arthropoda</taxon>
        <taxon>Crustacea</taxon>
        <taxon>Multicrustacea</taxon>
        <taxon>Malacostraca</taxon>
        <taxon>Eumalacostraca</taxon>
        <taxon>Peracarida</taxon>
        <taxon>Amphipoda</taxon>
        <taxon>Senticaudata</taxon>
        <taxon>Talitrida</taxon>
        <taxon>Talitroidea</taxon>
        <taxon>Hyalellidae</taxon>
        <taxon>Hyalella</taxon>
    </lineage>
</organism>
<dbReference type="InterPro" id="IPR020845">
    <property type="entry name" value="AMP-binding_CS"/>
</dbReference>
<evidence type="ECO:0000313" key="8">
    <source>
        <dbReference type="RefSeq" id="XP_018008707.2"/>
    </source>
</evidence>
<evidence type="ECO:0000256" key="2">
    <source>
        <dbReference type="ARBA" id="ARBA00022832"/>
    </source>
</evidence>
<dbReference type="Proteomes" id="UP000694843">
    <property type="component" value="Unplaced"/>
</dbReference>
<dbReference type="PANTHER" id="PTHR43272">
    <property type="entry name" value="LONG-CHAIN-FATTY-ACID--COA LIGASE"/>
    <property type="match status" value="1"/>
</dbReference>
<feature type="domain" description="AMP-dependent synthetase/ligase" evidence="6">
    <location>
        <begin position="157"/>
        <end position="341"/>
    </location>
</feature>
<evidence type="ECO:0000256" key="3">
    <source>
        <dbReference type="ARBA" id="ARBA00023098"/>
    </source>
</evidence>
<sequence length="360" mass="39413">MSVARSLLLVQELDSHLVKRFLHHVTRNAAPRRRLVSSVRGAGLRSLHCGAPALQGLGAGSTPPNAETITSFRSPASYRRVHAARATPQEEELFESSRGPDQVLPARSHKCWHPDGAVTITMDEEGPGARAPMSVHSLLQTAVLTHPQQRALAVHRAIMAGGLSTGLYHNNSAEASCGIANDCRAQVLVLDDHHTVSNIMTVRHKLPHVKAIVQWLGQPRERGVMSWAEFMHLGASTPDDELQQRLSLQAVNQCCTLIYTSGTTGPPKGVMCSQDNITWSARAIVDFFSLKHDDSIVSYLPLNHIAAQMVDLYLAMTAAGTVYFAKPDALKGSLFDTIKDVRLGSRIDDGVHLHRFFMYD</sequence>
<evidence type="ECO:0000256" key="5">
    <source>
        <dbReference type="SAM" id="MobiDB-lite"/>
    </source>
</evidence>
<keyword evidence="2" id="KW-0276">Fatty acid metabolism</keyword>
<evidence type="ECO:0000313" key="7">
    <source>
        <dbReference type="Proteomes" id="UP000694843"/>
    </source>
</evidence>
<dbReference type="PROSITE" id="PS00455">
    <property type="entry name" value="AMP_BINDING"/>
    <property type="match status" value="1"/>
</dbReference>
<dbReference type="KEGG" id="hazt:108666361"/>
<protein>
    <recommendedName>
        <fullName evidence="4">long-chain-fatty-acid--CoA ligase</fullName>
        <ecNumber evidence="4">6.2.1.3</ecNumber>
    </recommendedName>
</protein>
<keyword evidence="1" id="KW-0436">Ligase</keyword>
<name>A0A8B7N4B6_HYAAZ</name>
<dbReference type="InterPro" id="IPR042099">
    <property type="entry name" value="ANL_N_sf"/>
</dbReference>
<dbReference type="Gene3D" id="3.40.50.12780">
    <property type="entry name" value="N-terminal domain of ligase-like"/>
    <property type="match status" value="1"/>
</dbReference>
<accession>A0A8B7N4B6</accession>
<proteinExistence type="predicted"/>
<feature type="region of interest" description="Disordered" evidence="5">
    <location>
        <begin position="87"/>
        <end position="107"/>
    </location>
</feature>
<dbReference type="AlphaFoldDB" id="A0A8B7N4B6"/>
<dbReference type="RefSeq" id="XP_018008707.2">
    <property type="nucleotide sequence ID" value="XM_018153218.2"/>
</dbReference>
<dbReference type="GeneID" id="108666361"/>
<dbReference type="GO" id="GO:0016020">
    <property type="term" value="C:membrane"/>
    <property type="evidence" value="ECO:0007669"/>
    <property type="project" value="TreeGrafter"/>
</dbReference>
<dbReference type="EC" id="6.2.1.3" evidence="4"/>
<keyword evidence="7" id="KW-1185">Reference proteome</keyword>
<dbReference type="GO" id="GO:0005783">
    <property type="term" value="C:endoplasmic reticulum"/>
    <property type="evidence" value="ECO:0007669"/>
    <property type="project" value="TreeGrafter"/>
</dbReference>
<keyword evidence="3" id="KW-0443">Lipid metabolism</keyword>
<dbReference type="SUPFAM" id="SSF56801">
    <property type="entry name" value="Acetyl-CoA synthetase-like"/>
    <property type="match status" value="1"/>
</dbReference>
<evidence type="ECO:0000256" key="1">
    <source>
        <dbReference type="ARBA" id="ARBA00022598"/>
    </source>
</evidence>
<dbReference type="InterPro" id="IPR000873">
    <property type="entry name" value="AMP-dep_synth/lig_dom"/>
</dbReference>
<reference evidence="8" key="1">
    <citation type="submission" date="2025-08" db="UniProtKB">
        <authorList>
            <consortium name="RefSeq"/>
        </authorList>
    </citation>
    <scope>IDENTIFICATION</scope>
    <source>
        <tissue evidence="8">Whole organism</tissue>
    </source>
</reference>
<evidence type="ECO:0000259" key="6">
    <source>
        <dbReference type="Pfam" id="PF00501"/>
    </source>
</evidence>